<evidence type="ECO:0000256" key="3">
    <source>
        <dbReference type="SAM" id="MobiDB-lite"/>
    </source>
</evidence>
<feature type="transmembrane region" description="Helical" evidence="4">
    <location>
        <begin position="90"/>
        <end position="110"/>
    </location>
</feature>
<organism evidence="6 7">
    <name type="scientific">Aurantiacibacter rhizosphaerae</name>
    <dbReference type="NCBI Taxonomy" id="2691582"/>
    <lineage>
        <taxon>Bacteria</taxon>
        <taxon>Pseudomonadati</taxon>
        <taxon>Pseudomonadota</taxon>
        <taxon>Alphaproteobacteria</taxon>
        <taxon>Sphingomonadales</taxon>
        <taxon>Erythrobacteraceae</taxon>
        <taxon>Aurantiacibacter</taxon>
    </lineage>
</organism>
<dbReference type="EC" id="2.7.7.65" evidence="1"/>
<feature type="compositionally biased region" description="Basic and acidic residues" evidence="3">
    <location>
        <begin position="377"/>
        <end position="393"/>
    </location>
</feature>
<evidence type="ECO:0000259" key="5">
    <source>
        <dbReference type="PROSITE" id="PS50887"/>
    </source>
</evidence>
<dbReference type="Gene3D" id="3.30.70.270">
    <property type="match status" value="1"/>
</dbReference>
<dbReference type="CDD" id="cd01949">
    <property type="entry name" value="GGDEF"/>
    <property type="match status" value="1"/>
</dbReference>
<feature type="transmembrane region" description="Helical" evidence="4">
    <location>
        <begin position="61"/>
        <end position="78"/>
    </location>
</feature>
<comment type="catalytic activity">
    <reaction evidence="2">
        <text>2 GTP = 3',3'-c-di-GMP + 2 diphosphate</text>
        <dbReference type="Rhea" id="RHEA:24898"/>
        <dbReference type="ChEBI" id="CHEBI:33019"/>
        <dbReference type="ChEBI" id="CHEBI:37565"/>
        <dbReference type="ChEBI" id="CHEBI:58805"/>
        <dbReference type="EC" id="2.7.7.65"/>
    </reaction>
</comment>
<reference evidence="6 7" key="1">
    <citation type="submission" date="2019-12" db="EMBL/GenBank/DDBJ databases">
        <authorList>
            <person name="Lee S.D."/>
        </authorList>
    </citation>
    <scope>NUCLEOTIDE SEQUENCE [LARGE SCALE GENOMIC DNA]</scope>
    <source>
        <strain evidence="6 7">GH3-10</strain>
    </source>
</reference>
<feature type="region of interest" description="Disordered" evidence="3">
    <location>
        <begin position="368"/>
        <end position="393"/>
    </location>
</feature>
<dbReference type="GO" id="GO:0052621">
    <property type="term" value="F:diguanylate cyclase activity"/>
    <property type="evidence" value="ECO:0007669"/>
    <property type="project" value="UniProtKB-EC"/>
</dbReference>
<name>A0A844XGU6_9SPHN</name>
<dbReference type="InterPro" id="IPR029787">
    <property type="entry name" value="Nucleotide_cyclase"/>
</dbReference>
<dbReference type="SMART" id="SM00267">
    <property type="entry name" value="GGDEF"/>
    <property type="match status" value="1"/>
</dbReference>
<dbReference type="AlphaFoldDB" id="A0A844XGU6"/>
<feature type="transmembrane region" description="Helical" evidence="4">
    <location>
        <begin position="6"/>
        <end position="25"/>
    </location>
</feature>
<keyword evidence="4" id="KW-1133">Transmembrane helix</keyword>
<dbReference type="InterPro" id="IPR000160">
    <property type="entry name" value="GGDEF_dom"/>
</dbReference>
<evidence type="ECO:0000256" key="2">
    <source>
        <dbReference type="ARBA" id="ARBA00034247"/>
    </source>
</evidence>
<sequence length="393" mass="42909">MTVSAIFAMTALVAGLCVFCAVICASLQRHAALIWMGVALLFGIIESLALKDNSITQLDLWVTTATVVLSYVCVGESVRIAYGQRRSSRTFFAICGAAILTSLALLQLPVPHVLQFLPSQLAGAAAMMRAVIAVQRAGRRGDQIDTALICALTLVSAIYILRIPVFPVLVGRDVPFADFSRQDLQDILVFLFAILVPAVVLLTITRLVTDSLHLYRMRAEHDFLTNLPNRRAFETMANQPDRGSGSLVICDIDNFKRINDQYGHAAGDAVIRAVASLLDCMGQPARIGGEEFAIWLPGADVEMARRHAEQLRRELMTLRLVELTDDHVITASFGIAAYGRFTPLRVALQTADMALYLAKNSGRNRVCVDGDPSAGREAARQAERERERARAAA</sequence>
<dbReference type="NCBIfam" id="TIGR00254">
    <property type="entry name" value="GGDEF"/>
    <property type="match status" value="1"/>
</dbReference>
<evidence type="ECO:0000256" key="1">
    <source>
        <dbReference type="ARBA" id="ARBA00012528"/>
    </source>
</evidence>
<reference evidence="6 7" key="2">
    <citation type="submission" date="2020-02" db="EMBL/GenBank/DDBJ databases">
        <title>Erythrobacter dongmakensis sp. nov., isolated from a tidal mudflat.</title>
        <authorList>
            <person name="Kim I.S."/>
        </authorList>
    </citation>
    <scope>NUCLEOTIDE SEQUENCE [LARGE SCALE GENOMIC DNA]</scope>
    <source>
        <strain evidence="6 7">GH3-10</strain>
    </source>
</reference>
<comment type="caution">
    <text evidence="6">The sequence shown here is derived from an EMBL/GenBank/DDBJ whole genome shotgun (WGS) entry which is preliminary data.</text>
</comment>
<keyword evidence="7" id="KW-1185">Reference proteome</keyword>
<evidence type="ECO:0000256" key="4">
    <source>
        <dbReference type="SAM" id="Phobius"/>
    </source>
</evidence>
<dbReference type="Proteomes" id="UP000461409">
    <property type="component" value="Unassembled WGS sequence"/>
</dbReference>
<gene>
    <name evidence="6" type="ORF">GRF63_13245</name>
</gene>
<dbReference type="InterPro" id="IPR043128">
    <property type="entry name" value="Rev_trsase/Diguanyl_cyclase"/>
</dbReference>
<keyword evidence="4" id="KW-0472">Membrane</keyword>
<feature type="transmembrane region" description="Helical" evidence="4">
    <location>
        <begin position="32"/>
        <end position="49"/>
    </location>
</feature>
<dbReference type="PANTHER" id="PTHR45138:SF9">
    <property type="entry name" value="DIGUANYLATE CYCLASE DGCM-RELATED"/>
    <property type="match status" value="1"/>
</dbReference>
<dbReference type="SUPFAM" id="SSF55073">
    <property type="entry name" value="Nucleotide cyclase"/>
    <property type="match status" value="1"/>
</dbReference>
<feature type="transmembrane region" description="Helical" evidence="4">
    <location>
        <begin position="187"/>
        <end position="208"/>
    </location>
</feature>
<dbReference type="PANTHER" id="PTHR45138">
    <property type="entry name" value="REGULATORY COMPONENTS OF SENSORY TRANSDUCTION SYSTEM"/>
    <property type="match status" value="1"/>
</dbReference>
<accession>A0A844XGU6</accession>
<dbReference type="PROSITE" id="PS50887">
    <property type="entry name" value="GGDEF"/>
    <property type="match status" value="1"/>
</dbReference>
<feature type="domain" description="GGDEF" evidence="5">
    <location>
        <begin position="243"/>
        <end position="371"/>
    </location>
</feature>
<evidence type="ECO:0000313" key="6">
    <source>
        <dbReference type="EMBL" id="MWV28872.1"/>
    </source>
</evidence>
<protein>
    <recommendedName>
        <fullName evidence="1">diguanylate cyclase</fullName>
        <ecNumber evidence="1">2.7.7.65</ecNumber>
    </recommendedName>
</protein>
<feature type="transmembrane region" description="Helical" evidence="4">
    <location>
        <begin position="146"/>
        <end position="167"/>
    </location>
</feature>
<dbReference type="RefSeq" id="WP_160486524.1">
    <property type="nucleotide sequence ID" value="NZ_WUBR01000003.1"/>
</dbReference>
<dbReference type="Pfam" id="PF00990">
    <property type="entry name" value="GGDEF"/>
    <property type="match status" value="1"/>
</dbReference>
<proteinExistence type="predicted"/>
<dbReference type="EMBL" id="WUBR01000003">
    <property type="protein sequence ID" value="MWV28872.1"/>
    <property type="molecule type" value="Genomic_DNA"/>
</dbReference>
<keyword evidence="4" id="KW-0812">Transmembrane</keyword>
<dbReference type="InterPro" id="IPR050469">
    <property type="entry name" value="Diguanylate_Cyclase"/>
</dbReference>
<evidence type="ECO:0000313" key="7">
    <source>
        <dbReference type="Proteomes" id="UP000461409"/>
    </source>
</evidence>